<dbReference type="EMBL" id="JAOYFC010000001">
    <property type="protein sequence ID" value="MCV6824028.1"/>
    <property type="molecule type" value="Genomic_DNA"/>
</dbReference>
<evidence type="ECO:0000313" key="2">
    <source>
        <dbReference type="EMBL" id="MCV6824028.1"/>
    </source>
</evidence>
<dbReference type="AlphaFoldDB" id="A0AAE3IXP3"/>
<dbReference type="Proteomes" id="UP001208041">
    <property type="component" value="Unassembled WGS sequence"/>
</dbReference>
<evidence type="ECO:0000313" key="3">
    <source>
        <dbReference type="Proteomes" id="UP001208041"/>
    </source>
</evidence>
<reference evidence="2" key="1">
    <citation type="submission" date="2022-10" db="EMBL/GenBank/DDBJ databases">
        <authorList>
            <person name="Yue Y."/>
        </authorList>
    </citation>
    <scope>NUCLEOTIDE SEQUENCE</scope>
    <source>
        <strain evidence="2">Z654</strain>
    </source>
</reference>
<organism evidence="2 3">
    <name type="scientific">Halocynthiibacter halioticoli</name>
    <dbReference type="NCBI Taxonomy" id="2986804"/>
    <lineage>
        <taxon>Bacteria</taxon>
        <taxon>Pseudomonadati</taxon>
        <taxon>Pseudomonadota</taxon>
        <taxon>Alphaproteobacteria</taxon>
        <taxon>Rhodobacterales</taxon>
        <taxon>Paracoccaceae</taxon>
        <taxon>Halocynthiibacter</taxon>
    </lineage>
</organism>
<dbReference type="RefSeq" id="WP_263952852.1">
    <property type="nucleotide sequence ID" value="NZ_JAOYFC010000001.1"/>
</dbReference>
<name>A0AAE3IXP3_9RHOB</name>
<protein>
    <submittedName>
        <fullName evidence="2">Uncharacterized protein</fullName>
    </submittedName>
</protein>
<keyword evidence="1" id="KW-0732">Signal</keyword>
<feature type="chain" id="PRO_5042039696" evidence="1">
    <location>
        <begin position="28"/>
        <end position="152"/>
    </location>
</feature>
<comment type="caution">
    <text evidence="2">The sequence shown here is derived from an EMBL/GenBank/DDBJ whole genome shotgun (WGS) entry which is preliminary data.</text>
</comment>
<sequence length="152" mass="17262">MPIFSRRGTFAALLFSVFCLVATTTVAEVKRCEFVKTEEQLGWISQEIMVDFQDGEEEAYIGDPIARDLLGKDVVLARVDVDNAKRTTLVWEIKDTRKSKNQNARFLYRLTLMKNSNKARITVQPLGYIGPFQGAGVCTIYKGKNPRWLPRA</sequence>
<proteinExistence type="predicted"/>
<feature type="signal peptide" evidence="1">
    <location>
        <begin position="1"/>
        <end position="27"/>
    </location>
</feature>
<keyword evidence="3" id="KW-1185">Reference proteome</keyword>
<evidence type="ECO:0000256" key="1">
    <source>
        <dbReference type="SAM" id="SignalP"/>
    </source>
</evidence>
<gene>
    <name evidence="2" type="ORF">OH136_05610</name>
</gene>
<accession>A0AAE3IXP3</accession>